<reference evidence="3" key="1">
    <citation type="journal article" date="2019" name="Int. J. Syst. Evol. Microbiol.">
        <title>The Global Catalogue of Microorganisms (GCM) 10K type strain sequencing project: providing services to taxonomists for standard genome sequencing and annotation.</title>
        <authorList>
            <consortium name="The Broad Institute Genomics Platform"/>
            <consortium name="The Broad Institute Genome Sequencing Center for Infectious Disease"/>
            <person name="Wu L."/>
            <person name="Ma J."/>
        </authorList>
    </citation>
    <scope>NUCLEOTIDE SEQUENCE [LARGE SCALE GENOMIC DNA]</scope>
    <source>
        <strain evidence="3">JCM 16702</strain>
    </source>
</reference>
<proteinExistence type="predicted"/>
<evidence type="ECO:0000313" key="3">
    <source>
        <dbReference type="Proteomes" id="UP001500683"/>
    </source>
</evidence>
<dbReference type="InterPro" id="IPR009081">
    <property type="entry name" value="PP-bd_ACP"/>
</dbReference>
<gene>
    <name evidence="2" type="ORF">GCM10022214_16510</name>
</gene>
<organism evidence="2 3">
    <name type="scientific">Actinomadura miaoliensis</name>
    <dbReference type="NCBI Taxonomy" id="430685"/>
    <lineage>
        <taxon>Bacteria</taxon>
        <taxon>Bacillati</taxon>
        <taxon>Actinomycetota</taxon>
        <taxon>Actinomycetes</taxon>
        <taxon>Streptosporangiales</taxon>
        <taxon>Thermomonosporaceae</taxon>
        <taxon>Actinomadura</taxon>
    </lineage>
</organism>
<dbReference type="EMBL" id="BAAAZG010000006">
    <property type="protein sequence ID" value="GAA4063661.1"/>
    <property type="molecule type" value="Genomic_DNA"/>
</dbReference>
<protein>
    <recommendedName>
        <fullName evidence="1">Carrier domain-containing protein</fullName>
    </recommendedName>
</protein>
<feature type="domain" description="Carrier" evidence="1">
    <location>
        <begin position="19"/>
        <end position="77"/>
    </location>
</feature>
<keyword evidence="3" id="KW-1185">Reference proteome</keyword>
<evidence type="ECO:0000259" key="1">
    <source>
        <dbReference type="Pfam" id="PF00550"/>
    </source>
</evidence>
<comment type="caution">
    <text evidence="2">The sequence shown here is derived from an EMBL/GenBank/DDBJ whole genome shotgun (WGS) entry which is preliminary data.</text>
</comment>
<name>A0ABP7VBF1_9ACTN</name>
<dbReference type="Gene3D" id="1.10.1200.10">
    <property type="entry name" value="ACP-like"/>
    <property type="match status" value="1"/>
</dbReference>
<dbReference type="Proteomes" id="UP001500683">
    <property type="component" value="Unassembled WGS sequence"/>
</dbReference>
<sequence>MKRRETRSGGAMNSAVEFVALVRAELGLPLTEDDLERALHEIPGWDSVHLLWLVTILEQRTGRRINVVDLLEAPNLRYVYDLAANEQRVRDAC</sequence>
<evidence type="ECO:0000313" key="2">
    <source>
        <dbReference type="EMBL" id="GAA4063661.1"/>
    </source>
</evidence>
<dbReference type="InterPro" id="IPR036736">
    <property type="entry name" value="ACP-like_sf"/>
</dbReference>
<dbReference type="SUPFAM" id="SSF47336">
    <property type="entry name" value="ACP-like"/>
    <property type="match status" value="1"/>
</dbReference>
<accession>A0ABP7VBF1</accession>
<dbReference type="Pfam" id="PF00550">
    <property type="entry name" value="PP-binding"/>
    <property type="match status" value="1"/>
</dbReference>